<evidence type="ECO:0000259" key="5">
    <source>
        <dbReference type="Pfam" id="PF07495"/>
    </source>
</evidence>
<dbReference type="GO" id="GO:0000155">
    <property type="term" value="F:phosphorelay sensor kinase activity"/>
    <property type="evidence" value="ECO:0007669"/>
    <property type="project" value="TreeGrafter"/>
</dbReference>
<evidence type="ECO:0000256" key="2">
    <source>
        <dbReference type="SAM" id="Coils"/>
    </source>
</evidence>
<keyword evidence="4" id="KW-0732">Signal</keyword>
<dbReference type="AlphaFoldDB" id="A0A926S5L2"/>
<gene>
    <name evidence="6" type="ORF">IDJ76_07120</name>
</gene>
<evidence type="ECO:0000313" key="6">
    <source>
        <dbReference type="EMBL" id="MBD1392861.1"/>
    </source>
</evidence>
<feature type="transmembrane region" description="Helical" evidence="3">
    <location>
        <begin position="748"/>
        <end position="769"/>
    </location>
</feature>
<dbReference type="RefSeq" id="WP_191162181.1">
    <property type="nucleotide sequence ID" value="NZ_JACWMX010000002.1"/>
</dbReference>
<feature type="chain" id="PRO_5038024936" evidence="4">
    <location>
        <begin position="21"/>
        <end position="962"/>
    </location>
</feature>
<dbReference type="Proteomes" id="UP000619078">
    <property type="component" value="Unassembled WGS sequence"/>
</dbReference>
<keyword evidence="3" id="KW-0812">Transmembrane</keyword>
<organism evidence="6 7">
    <name type="scientific">Mucilaginibacter glaciei</name>
    <dbReference type="NCBI Taxonomy" id="2772109"/>
    <lineage>
        <taxon>Bacteria</taxon>
        <taxon>Pseudomonadati</taxon>
        <taxon>Bacteroidota</taxon>
        <taxon>Sphingobacteriia</taxon>
        <taxon>Sphingobacteriales</taxon>
        <taxon>Sphingobacteriaceae</taxon>
        <taxon>Mucilaginibacter</taxon>
    </lineage>
</organism>
<dbReference type="Pfam" id="PF07495">
    <property type="entry name" value="Y_Y_Y"/>
    <property type="match status" value="1"/>
</dbReference>
<evidence type="ECO:0000256" key="1">
    <source>
        <dbReference type="ARBA" id="ARBA00022553"/>
    </source>
</evidence>
<dbReference type="EMBL" id="JACWMX010000002">
    <property type="protein sequence ID" value="MBD1392861.1"/>
    <property type="molecule type" value="Genomic_DNA"/>
</dbReference>
<dbReference type="GO" id="GO:0006355">
    <property type="term" value="P:regulation of DNA-templated transcription"/>
    <property type="evidence" value="ECO:0007669"/>
    <property type="project" value="InterPro"/>
</dbReference>
<accession>A0A926S5L2</accession>
<keyword evidence="1" id="KW-0597">Phosphoprotein</keyword>
<reference evidence="6" key="1">
    <citation type="submission" date="2020-09" db="EMBL/GenBank/DDBJ databases">
        <title>Novel species of Mucilaginibacter isolated from a glacier on the Tibetan Plateau.</title>
        <authorList>
            <person name="Liu Q."/>
            <person name="Xin Y.-H."/>
        </authorList>
    </citation>
    <scope>NUCLEOTIDE SEQUENCE</scope>
    <source>
        <strain evidence="6">ZB1P21</strain>
    </source>
</reference>
<dbReference type="InterPro" id="IPR016032">
    <property type="entry name" value="Sig_transdc_resp-reg_C-effctor"/>
</dbReference>
<feature type="coiled-coil region" evidence="2">
    <location>
        <begin position="778"/>
        <end position="860"/>
    </location>
</feature>
<dbReference type="Gene3D" id="2.60.40.10">
    <property type="entry name" value="Immunoglobulins"/>
    <property type="match status" value="1"/>
</dbReference>
<dbReference type="Gene3D" id="2.130.10.10">
    <property type="entry name" value="YVTN repeat-like/Quinoprotein amine dehydrogenase"/>
    <property type="match status" value="2"/>
</dbReference>
<keyword evidence="3" id="KW-0472">Membrane</keyword>
<dbReference type="InterPro" id="IPR015943">
    <property type="entry name" value="WD40/YVTN_repeat-like_dom_sf"/>
</dbReference>
<dbReference type="PANTHER" id="PTHR43547">
    <property type="entry name" value="TWO-COMPONENT HISTIDINE KINASE"/>
    <property type="match status" value="1"/>
</dbReference>
<sequence>MRKLVLLFSCLLMVLISAKAADIKSIGVPYVQNYTKAQYQSGNQNWAVTRDEHGIMYFGNAEGLLAFDGKYWQLHQMPNKLIVRSVAADGKGKIYAGGFGELGYWENNAQGFLKYHSLTNLIADKFLLNEEIWKIYVDNGRVIFQSFGSIFIYANGKITIIKAPKPYLFLLKCGSRYFIEQVNTGLFELRNNKLAAIPGSEILGNSGVLSILPFQKNKYLIGTAKNGLFVYNGRSIKPWLNQATDFLKTFQLNNGAAIPGKYMAYGTILNWVIIIDTAGNVVQHINKSSGLQNNTVLSLYTDAEQNLWAGLDNGIDRIEVNSPLYFYFDKSGRFGTVYSSIIFNNKIYIGTNQGLFYSDWINQTASKPFSSFDFKLIPGSQGQVWDLSLQDGHLLCGHNDGTYQVNGSTINKISAVNGGWTIKKLNDHQLIQGTYTGLVIYKKDAAGNWVFDHKIAGFGEPSRYVEQDNKGQIWVSHAYKGIYKLTLSADRQRAITVKYYDSRQGLPGSYNVNVFNLDNRVVFSSNAGFYIYDDITDRFEKYKQLNSKLGTFAASGKLIPAVGKKYWFISDGRVSLADLSIPGKLSIDSNRFSILNGQMVQHYENINLINNSLYLISVDDGFVILNDEDAAHQNNGKTPQVLIRKIENVTDKIHVIADNGNLPQFLQIAYNQNNIRISYTLPYYKQAKIKFQYYLEGYSRHWSDWSAQAQKEFTNLDQGNYQFKVRAKINDDMVSAITTFSFRILPPWYAGKAAIVFYVLLIVLAYYVIRYYYRLKLNRHQKEIHEKLQREKEDFLKQEAITSQQHIVTIKNEQLQADLASKSRELANSAMNIVYKNELLQKLSDEINNLKDSAGKKISEDQLKKIHHVIDDGMSDERDWNIFERSFNEAHENFFKKLKHSHPDLVPNDLKLCAYLRMNMSSKEMASLLNISLRGVEIRRYRLRKKLDLPHDKNLVEFLIEV</sequence>
<dbReference type="InterPro" id="IPR011123">
    <property type="entry name" value="Y_Y_Y"/>
</dbReference>
<evidence type="ECO:0000256" key="4">
    <source>
        <dbReference type="SAM" id="SignalP"/>
    </source>
</evidence>
<evidence type="ECO:0000313" key="7">
    <source>
        <dbReference type="Proteomes" id="UP000619078"/>
    </source>
</evidence>
<dbReference type="PANTHER" id="PTHR43547:SF2">
    <property type="entry name" value="HYBRID SIGNAL TRANSDUCTION HISTIDINE KINASE C"/>
    <property type="match status" value="1"/>
</dbReference>
<dbReference type="Gene3D" id="1.10.10.10">
    <property type="entry name" value="Winged helix-like DNA-binding domain superfamily/Winged helix DNA-binding domain"/>
    <property type="match status" value="1"/>
</dbReference>
<dbReference type="InterPro" id="IPR036388">
    <property type="entry name" value="WH-like_DNA-bd_sf"/>
</dbReference>
<feature type="signal peptide" evidence="4">
    <location>
        <begin position="1"/>
        <end position="20"/>
    </location>
</feature>
<keyword evidence="3" id="KW-1133">Transmembrane helix</keyword>
<protein>
    <submittedName>
        <fullName evidence="6">Transcriptional regulator</fullName>
    </submittedName>
</protein>
<keyword evidence="2" id="KW-0175">Coiled coil</keyword>
<evidence type="ECO:0000256" key="3">
    <source>
        <dbReference type="SAM" id="Phobius"/>
    </source>
</evidence>
<proteinExistence type="predicted"/>
<keyword evidence="7" id="KW-1185">Reference proteome</keyword>
<dbReference type="SUPFAM" id="SSF46894">
    <property type="entry name" value="C-terminal effector domain of the bipartite response regulators"/>
    <property type="match status" value="1"/>
</dbReference>
<dbReference type="InterPro" id="IPR013783">
    <property type="entry name" value="Ig-like_fold"/>
</dbReference>
<feature type="domain" description="Two component regulator three Y" evidence="5">
    <location>
        <begin position="683"/>
        <end position="744"/>
    </location>
</feature>
<name>A0A926S5L2_9SPHI</name>
<dbReference type="GO" id="GO:0003677">
    <property type="term" value="F:DNA binding"/>
    <property type="evidence" value="ECO:0007669"/>
    <property type="project" value="InterPro"/>
</dbReference>
<comment type="caution">
    <text evidence="6">The sequence shown here is derived from an EMBL/GenBank/DDBJ whole genome shotgun (WGS) entry which is preliminary data.</text>
</comment>